<gene>
    <name evidence="1" type="ORF">U732_899</name>
</gene>
<proteinExistence type="predicted"/>
<protein>
    <submittedName>
        <fullName evidence="1">Uncharacterized protein</fullName>
    </submittedName>
</protein>
<organism evidence="1 2">
    <name type="scientific">Clostridium argentinense CDC 2741</name>
    <dbReference type="NCBI Taxonomy" id="1418104"/>
    <lineage>
        <taxon>Bacteria</taxon>
        <taxon>Bacillati</taxon>
        <taxon>Bacillota</taxon>
        <taxon>Clostridia</taxon>
        <taxon>Eubacteriales</taxon>
        <taxon>Clostridiaceae</taxon>
        <taxon>Clostridium</taxon>
    </lineage>
</organism>
<keyword evidence="2" id="KW-1185">Reference proteome</keyword>
<evidence type="ECO:0000313" key="1">
    <source>
        <dbReference type="EMBL" id="KIE44789.1"/>
    </source>
</evidence>
<name>A0A0C1TVM9_9CLOT</name>
<comment type="caution">
    <text evidence="1">The sequence shown here is derived from an EMBL/GenBank/DDBJ whole genome shotgun (WGS) entry which is preliminary data.</text>
</comment>
<accession>A0A0C1TVM9</accession>
<sequence>MEKEDKNKHGNNDKKNDKNIIIYIIGTEIVTSINNVTLFIQYGITAKLFIIILLYWIEKYKNNYNINDLNQYTTAQSKKPSVYFVSVSYLPTPSSESYILALPITEEEFIIFLGVAFAFNQIVEEPEEVVAPEIR</sequence>
<dbReference type="AlphaFoldDB" id="A0A0C1TVM9"/>
<evidence type="ECO:0000313" key="2">
    <source>
        <dbReference type="Proteomes" id="UP000031366"/>
    </source>
</evidence>
<dbReference type="RefSeq" id="WP_039637057.1">
    <property type="nucleotide sequence ID" value="NZ_AYSO01000020.1"/>
</dbReference>
<dbReference type="Proteomes" id="UP000031366">
    <property type="component" value="Unassembled WGS sequence"/>
</dbReference>
<reference evidence="1 2" key="1">
    <citation type="journal article" date="2015" name="Infect. Genet. Evol.">
        <title>Genomic sequences of six botulinum neurotoxin-producing strains representing three clostridial species illustrate the mobility and diversity of botulinum neurotoxin genes.</title>
        <authorList>
            <person name="Smith T.J."/>
            <person name="Hill K.K."/>
            <person name="Xie G."/>
            <person name="Foley B.T."/>
            <person name="Williamson C.H."/>
            <person name="Foster J.T."/>
            <person name="Johnson S.L."/>
            <person name="Chertkov O."/>
            <person name="Teshima H."/>
            <person name="Gibbons H.S."/>
            <person name="Johnsky L.A."/>
            <person name="Karavis M.A."/>
            <person name="Smith L.A."/>
        </authorList>
    </citation>
    <scope>NUCLEOTIDE SEQUENCE [LARGE SCALE GENOMIC DNA]</scope>
    <source>
        <strain evidence="1 2">CDC 2741</strain>
    </source>
</reference>
<dbReference type="EMBL" id="AYSO01000020">
    <property type="protein sequence ID" value="KIE44789.1"/>
    <property type="molecule type" value="Genomic_DNA"/>
</dbReference>